<dbReference type="AlphaFoldDB" id="A0A368EHN3"/>
<dbReference type="InterPro" id="IPR029032">
    <property type="entry name" value="AhpD-like"/>
</dbReference>
<dbReference type="PANTHER" id="PTHR33570">
    <property type="entry name" value="4-CARBOXYMUCONOLACTONE DECARBOXYLASE FAMILY PROTEIN"/>
    <property type="match status" value="1"/>
</dbReference>
<dbReference type="SUPFAM" id="SSF69118">
    <property type="entry name" value="AhpD-like"/>
    <property type="match status" value="1"/>
</dbReference>
<dbReference type="EMBL" id="QOQK01000039">
    <property type="protein sequence ID" value="RCL83015.1"/>
    <property type="molecule type" value="Genomic_DNA"/>
</dbReference>
<accession>A0A368EHN3</accession>
<dbReference type="Gene3D" id="1.20.1290.10">
    <property type="entry name" value="AhpD-like"/>
    <property type="match status" value="1"/>
</dbReference>
<dbReference type="GO" id="GO:0051920">
    <property type="term" value="F:peroxiredoxin activity"/>
    <property type="evidence" value="ECO:0007669"/>
    <property type="project" value="InterPro"/>
</dbReference>
<dbReference type="Pfam" id="PF02627">
    <property type="entry name" value="CMD"/>
    <property type="match status" value="1"/>
</dbReference>
<comment type="caution">
    <text evidence="2">The sequence shown here is derived from an EMBL/GenBank/DDBJ whole genome shotgun (WGS) entry which is preliminary data.</text>
</comment>
<organism evidence="2 3">
    <name type="scientific">PS1 clade bacterium</name>
    <dbReference type="NCBI Taxonomy" id="2175152"/>
    <lineage>
        <taxon>Bacteria</taxon>
        <taxon>Pseudomonadati</taxon>
        <taxon>Pseudomonadota</taxon>
        <taxon>Alphaproteobacteria</taxon>
        <taxon>PS1 clade</taxon>
    </lineage>
</organism>
<dbReference type="Proteomes" id="UP000252289">
    <property type="component" value="Unassembled WGS sequence"/>
</dbReference>
<dbReference type="InterPro" id="IPR052512">
    <property type="entry name" value="4CMD/NDH-1_regulator"/>
</dbReference>
<name>A0A368EHN3_9PROT</name>
<gene>
    <name evidence="2" type="ORF">DBW64_06105</name>
</gene>
<proteinExistence type="predicted"/>
<protein>
    <submittedName>
        <fullName evidence="2">Carboxymuconolactone decarboxylase family protein</fullName>
    </submittedName>
</protein>
<reference evidence="2 3" key="1">
    <citation type="journal article" date="2018" name="Microbiome">
        <title>Fine metagenomic profile of the Mediterranean stratified and mixed water columns revealed by assembly and recruitment.</title>
        <authorList>
            <person name="Haro-Moreno J.M."/>
            <person name="Lopez-Perez M."/>
            <person name="De La Torre J.R."/>
            <person name="Picazo A."/>
            <person name="Camacho A."/>
            <person name="Rodriguez-Valera F."/>
        </authorList>
    </citation>
    <scope>NUCLEOTIDE SEQUENCE [LARGE SCALE GENOMIC DNA]</scope>
    <source>
        <strain evidence="2">MED-G50</strain>
    </source>
</reference>
<evidence type="ECO:0000313" key="3">
    <source>
        <dbReference type="Proteomes" id="UP000252289"/>
    </source>
</evidence>
<evidence type="ECO:0000259" key="1">
    <source>
        <dbReference type="Pfam" id="PF02627"/>
    </source>
</evidence>
<dbReference type="InterPro" id="IPR003779">
    <property type="entry name" value="CMD-like"/>
</dbReference>
<evidence type="ECO:0000313" key="2">
    <source>
        <dbReference type="EMBL" id="RCL83015.1"/>
    </source>
</evidence>
<sequence length="125" mass="14393">MSQEKHDLGREFYKKVYADTLPEMPERGQFAFFDHMLENLFGTLWADEESLSIRDRRLVILGVIMSVGSYDLFSIQARAALMNKELGIKELEQIIITGTQYCGYPKVAAFNAILKDLMDEFSEDE</sequence>
<feature type="domain" description="Carboxymuconolactone decarboxylase-like" evidence="1">
    <location>
        <begin position="32"/>
        <end position="115"/>
    </location>
</feature>
<dbReference type="PANTHER" id="PTHR33570:SF2">
    <property type="entry name" value="CARBOXYMUCONOLACTONE DECARBOXYLASE-LIKE DOMAIN-CONTAINING PROTEIN"/>
    <property type="match status" value="1"/>
</dbReference>